<evidence type="ECO:0000256" key="4">
    <source>
        <dbReference type="ARBA" id="ARBA00022722"/>
    </source>
</evidence>
<keyword evidence="10" id="KW-1185">Reference proteome</keyword>
<evidence type="ECO:0000256" key="1">
    <source>
        <dbReference type="ARBA" id="ARBA00001968"/>
    </source>
</evidence>
<sequence>MSYNDKLYYYYQLISNQRNLVLAEYQQLTESQMAFNDQMFLYYKSTFLDSPSLFELTPFLIQARLTYPTEPVNNRFSFANYHYFRISQPFLTDDDNPRTSYRAMYRMNRTTFERVVNELCRDPAFQSRAVNFIPPYVQISCAIWRLANCHIGYRCAHLTIGVSHGSYRNFTQRFVKAVVNTYKDLIEWPKNEQRVAEIKNGFMYGEGRTVRGLPAVGALDGKNFVIESRTEHAEDWRDRKGNFAMKLTAVCDDKSKFTYISVGDSGRSHDAAAFNLSEIATVALENPREYFPLDGYILANSAYLLSHYIIVPYPASEVLERSGGASAKKKFNKIHSSTRMAIERAFGILVSRWRFLSKHIYIKDTGDIVGIITACCILHNLCIEMNDPVLEEDKDVTSNVDVARPDNSIRSVNSTAYQNGRIRRDNINPYLPSQQ</sequence>
<keyword evidence="7" id="KW-0539">Nucleus</keyword>
<keyword evidence="4" id="KW-0540">Nuclease</keyword>
<dbReference type="Proteomes" id="UP000603453">
    <property type="component" value="Unassembled WGS sequence"/>
</dbReference>
<dbReference type="GO" id="GO:0004518">
    <property type="term" value="F:nuclease activity"/>
    <property type="evidence" value="ECO:0007669"/>
    <property type="project" value="UniProtKB-KW"/>
</dbReference>
<gene>
    <name evidence="9" type="ORF">INT47_011646</name>
</gene>
<dbReference type="PANTHER" id="PTHR22930">
    <property type="match status" value="1"/>
</dbReference>
<keyword evidence="6" id="KW-0378">Hydrolase</keyword>
<dbReference type="GO" id="GO:0046872">
    <property type="term" value="F:metal ion binding"/>
    <property type="evidence" value="ECO:0007669"/>
    <property type="project" value="UniProtKB-KW"/>
</dbReference>
<evidence type="ECO:0000256" key="2">
    <source>
        <dbReference type="ARBA" id="ARBA00004123"/>
    </source>
</evidence>
<organism evidence="9 10">
    <name type="scientific">Mucor saturninus</name>
    <dbReference type="NCBI Taxonomy" id="64648"/>
    <lineage>
        <taxon>Eukaryota</taxon>
        <taxon>Fungi</taxon>
        <taxon>Fungi incertae sedis</taxon>
        <taxon>Mucoromycota</taxon>
        <taxon>Mucoromycotina</taxon>
        <taxon>Mucoromycetes</taxon>
        <taxon>Mucorales</taxon>
        <taxon>Mucorineae</taxon>
        <taxon>Mucoraceae</taxon>
        <taxon>Mucor</taxon>
    </lineage>
</organism>
<dbReference type="Pfam" id="PF13359">
    <property type="entry name" value="DDE_Tnp_4"/>
    <property type="match status" value="1"/>
</dbReference>
<evidence type="ECO:0000256" key="6">
    <source>
        <dbReference type="ARBA" id="ARBA00022801"/>
    </source>
</evidence>
<reference evidence="9" key="1">
    <citation type="submission" date="2020-12" db="EMBL/GenBank/DDBJ databases">
        <title>Metabolic potential, ecology and presence of endohyphal bacteria is reflected in genomic diversity of Mucoromycotina.</title>
        <authorList>
            <person name="Muszewska A."/>
            <person name="Okrasinska A."/>
            <person name="Steczkiewicz K."/>
            <person name="Drgas O."/>
            <person name="Orlowska M."/>
            <person name="Perlinska-Lenart U."/>
            <person name="Aleksandrzak-Piekarczyk T."/>
            <person name="Szatraj K."/>
            <person name="Zielenkiewicz U."/>
            <person name="Pilsyk S."/>
            <person name="Malc E."/>
            <person name="Mieczkowski P."/>
            <person name="Kruszewska J.S."/>
            <person name="Biernat P."/>
            <person name="Pawlowska J."/>
        </authorList>
    </citation>
    <scope>NUCLEOTIDE SEQUENCE</scope>
    <source>
        <strain evidence="9">WA0000017839</strain>
    </source>
</reference>
<dbReference type="InterPro" id="IPR045249">
    <property type="entry name" value="HARBI1-like"/>
</dbReference>
<dbReference type="EMBL" id="JAEPRD010000046">
    <property type="protein sequence ID" value="KAG2204163.1"/>
    <property type="molecule type" value="Genomic_DNA"/>
</dbReference>
<accession>A0A8H7R6H3</accession>
<name>A0A8H7R6H3_9FUNG</name>
<evidence type="ECO:0000313" key="9">
    <source>
        <dbReference type="EMBL" id="KAG2204163.1"/>
    </source>
</evidence>
<evidence type="ECO:0000256" key="3">
    <source>
        <dbReference type="ARBA" id="ARBA00006958"/>
    </source>
</evidence>
<feature type="domain" description="DDE Tnp4" evidence="8">
    <location>
        <begin position="219"/>
        <end position="380"/>
    </location>
</feature>
<dbReference type="OrthoDB" id="2282012at2759"/>
<dbReference type="InterPro" id="IPR027806">
    <property type="entry name" value="HARBI1_dom"/>
</dbReference>
<protein>
    <recommendedName>
        <fullName evidence="8">DDE Tnp4 domain-containing protein</fullName>
    </recommendedName>
</protein>
<evidence type="ECO:0000259" key="8">
    <source>
        <dbReference type="Pfam" id="PF13359"/>
    </source>
</evidence>
<keyword evidence="5" id="KW-0479">Metal-binding</keyword>
<dbReference type="GO" id="GO:0016787">
    <property type="term" value="F:hydrolase activity"/>
    <property type="evidence" value="ECO:0007669"/>
    <property type="project" value="UniProtKB-KW"/>
</dbReference>
<dbReference type="AlphaFoldDB" id="A0A8H7R6H3"/>
<comment type="cofactor">
    <cofactor evidence="1">
        <name>a divalent metal cation</name>
        <dbReference type="ChEBI" id="CHEBI:60240"/>
    </cofactor>
</comment>
<dbReference type="GO" id="GO:0005634">
    <property type="term" value="C:nucleus"/>
    <property type="evidence" value="ECO:0007669"/>
    <property type="project" value="UniProtKB-SubCell"/>
</dbReference>
<evidence type="ECO:0000256" key="5">
    <source>
        <dbReference type="ARBA" id="ARBA00022723"/>
    </source>
</evidence>
<evidence type="ECO:0000256" key="7">
    <source>
        <dbReference type="ARBA" id="ARBA00023242"/>
    </source>
</evidence>
<proteinExistence type="inferred from homology"/>
<evidence type="ECO:0000313" key="10">
    <source>
        <dbReference type="Proteomes" id="UP000603453"/>
    </source>
</evidence>
<dbReference type="PANTHER" id="PTHR22930:SF85">
    <property type="entry name" value="GH03217P-RELATED"/>
    <property type="match status" value="1"/>
</dbReference>
<comment type="subcellular location">
    <subcellularLocation>
        <location evidence="2">Nucleus</location>
    </subcellularLocation>
</comment>
<comment type="caution">
    <text evidence="9">The sequence shown here is derived from an EMBL/GenBank/DDBJ whole genome shotgun (WGS) entry which is preliminary data.</text>
</comment>
<comment type="similarity">
    <text evidence="3">Belongs to the HARBI1 family.</text>
</comment>